<evidence type="ECO:0000259" key="1">
    <source>
        <dbReference type="Pfam" id="PF13360"/>
    </source>
</evidence>
<dbReference type="InterPro" id="IPR015943">
    <property type="entry name" value="WD40/YVTN_repeat-like_dom_sf"/>
</dbReference>
<dbReference type="SMART" id="SM00564">
    <property type="entry name" value="PQQ"/>
    <property type="match status" value="4"/>
</dbReference>
<dbReference type="InterPro" id="IPR018391">
    <property type="entry name" value="PQQ_b-propeller_rpt"/>
</dbReference>
<dbReference type="RefSeq" id="WP_190239630.1">
    <property type="nucleotide sequence ID" value="NZ_QFGA01000001.1"/>
</dbReference>
<keyword evidence="2" id="KW-0418">Kinase</keyword>
<keyword evidence="3" id="KW-1185">Reference proteome</keyword>
<proteinExistence type="predicted"/>
<name>A0A4Y7RGD6_9FIRM</name>
<dbReference type="EMBL" id="QFGA01000001">
    <property type="protein sequence ID" value="TEB07841.1"/>
    <property type="molecule type" value="Genomic_DNA"/>
</dbReference>
<organism evidence="2 3">
    <name type="scientific">Pelotomaculum schinkii</name>
    <dbReference type="NCBI Taxonomy" id="78350"/>
    <lineage>
        <taxon>Bacteria</taxon>
        <taxon>Bacillati</taxon>
        <taxon>Bacillota</taxon>
        <taxon>Clostridia</taxon>
        <taxon>Eubacteriales</taxon>
        <taxon>Desulfotomaculaceae</taxon>
        <taxon>Pelotomaculum</taxon>
    </lineage>
</organism>
<dbReference type="PANTHER" id="PTHR34512:SF30">
    <property type="entry name" value="OUTER MEMBRANE PROTEIN ASSEMBLY FACTOR BAMB"/>
    <property type="match status" value="1"/>
</dbReference>
<dbReference type="InterPro" id="IPR011047">
    <property type="entry name" value="Quinoprotein_ADH-like_sf"/>
</dbReference>
<evidence type="ECO:0000313" key="2">
    <source>
        <dbReference type="EMBL" id="TEB07841.1"/>
    </source>
</evidence>
<dbReference type="SUPFAM" id="SSF50998">
    <property type="entry name" value="Quinoprotein alcohol dehydrogenase-like"/>
    <property type="match status" value="1"/>
</dbReference>
<dbReference type="Gene3D" id="2.130.10.10">
    <property type="entry name" value="YVTN repeat-like/Quinoprotein amine dehydrogenase"/>
    <property type="match status" value="1"/>
</dbReference>
<comment type="caution">
    <text evidence="2">The sequence shown here is derived from an EMBL/GenBank/DDBJ whole genome shotgun (WGS) entry which is preliminary data.</text>
</comment>
<accession>A0A4Y7RGD6</accession>
<keyword evidence="2" id="KW-0808">Transferase</keyword>
<dbReference type="Proteomes" id="UP000298324">
    <property type="component" value="Unassembled WGS sequence"/>
</dbReference>
<dbReference type="InterPro" id="IPR002372">
    <property type="entry name" value="PQQ_rpt_dom"/>
</dbReference>
<dbReference type="PANTHER" id="PTHR34512">
    <property type="entry name" value="CELL SURFACE PROTEIN"/>
    <property type="match status" value="1"/>
</dbReference>
<dbReference type="Pfam" id="PF13360">
    <property type="entry name" value="PQQ_2"/>
    <property type="match status" value="1"/>
</dbReference>
<sequence>MLKKIAAMVLTLFFLMVYTIPLAECYDAGTPQIIWQAQKLGKSTDFNLGPNGLFYLFSGNKLVAVDAGGQKLWEATVPGGAKAGRLIFDQHGSVFYPGSAFIQEIKLNGGSGWSFAVYQGNNKDDSQLTFGPGNLLYLPLASGLYAVDTAGKYKWMMHWESDDAISTQADKGRKTLACAGTTQAVYVATGIGGKENRLVAVSGDGEILWGYWLGNIKAVNLATGSDGRLFVTTGPIKNADGTLWKVCAFDSKSDGSPLWSNSVKCKNMTEPTVSEHGLLYFRADDKLVALNQADGTEAWSNLIYKVVTAPAVAEGSKRVYLGTQDNRLLAVNQQGRLDWELTLDGKVSCRPLFGPGGIIYVTTEKGSLYKIQD</sequence>
<dbReference type="AlphaFoldDB" id="A0A4Y7RGD6"/>
<evidence type="ECO:0000313" key="3">
    <source>
        <dbReference type="Proteomes" id="UP000298324"/>
    </source>
</evidence>
<dbReference type="EC" id="2.7.11.1" evidence="2"/>
<feature type="domain" description="Pyrrolo-quinoline quinone repeat" evidence="1">
    <location>
        <begin position="195"/>
        <end position="345"/>
    </location>
</feature>
<gene>
    <name evidence="2" type="primary">afsK</name>
    <name evidence="2" type="ORF">Psch_01396</name>
</gene>
<reference evidence="2 3" key="1">
    <citation type="journal article" date="2018" name="Environ. Microbiol.">
        <title>Novel energy conservation strategies and behaviour of Pelotomaculum schinkii driving syntrophic propionate catabolism.</title>
        <authorList>
            <person name="Hidalgo-Ahumada C.A.P."/>
            <person name="Nobu M.K."/>
            <person name="Narihiro T."/>
            <person name="Tamaki H."/>
            <person name="Liu W.T."/>
            <person name="Kamagata Y."/>
            <person name="Stams A.J.M."/>
            <person name="Imachi H."/>
            <person name="Sousa D.Z."/>
        </authorList>
    </citation>
    <scope>NUCLEOTIDE SEQUENCE [LARGE SCALE GENOMIC DNA]</scope>
    <source>
        <strain evidence="2 3">HH</strain>
    </source>
</reference>
<dbReference type="GO" id="GO:0004674">
    <property type="term" value="F:protein serine/threonine kinase activity"/>
    <property type="evidence" value="ECO:0007669"/>
    <property type="project" value="UniProtKB-EC"/>
</dbReference>
<dbReference type="Gene3D" id="2.40.10.480">
    <property type="match status" value="2"/>
</dbReference>
<protein>
    <submittedName>
        <fullName evidence="2">Serine/threonine-protein kinase AfsK</fullName>
        <ecNumber evidence="2">2.7.11.1</ecNumber>
    </submittedName>
</protein>